<gene>
    <name evidence="1" type="ORF">DEO72_LG5g2147</name>
</gene>
<proteinExistence type="predicted"/>
<organism evidence="1 2">
    <name type="scientific">Vigna unguiculata</name>
    <name type="common">Cowpea</name>
    <dbReference type="NCBI Taxonomy" id="3917"/>
    <lineage>
        <taxon>Eukaryota</taxon>
        <taxon>Viridiplantae</taxon>
        <taxon>Streptophyta</taxon>
        <taxon>Embryophyta</taxon>
        <taxon>Tracheophyta</taxon>
        <taxon>Spermatophyta</taxon>
        <taxon>Magnoliopsida</taxon>
        <taxon>eudicotyledons</taxon>
        <taxon>Gunneridae</taxon>
        <taxon>Pentapetalae</taxon>
        <taxon>rosids</taxon>
        <taxon>fabids</taxon>
        <taxon>Fabales</taxon>
        <taxon>Fabaceae</taxon>
        <taxon>Papilionoideae</taxon>
        <taxon>50 kb inversion clade</taxon>
        <taxon>NPAAA clade</taxon>
        <taxon>indigoferoid/millettioid clade</taxon>
        <taxon>Phaseoleae</taxon>
        <taxon>Vigna</taxon>
    </lineage>
</organism>
<sequence>MEMEMGMTAAPLLLALARPRWCYYDAAGAATLLCSSSPIWCTVCDGEGTVAVRPGA</sequence>
<dbReference type="EMBL" id="CP039349">
    <property type="protein sequence ID" value="QCD94069.1"/>
    <property type="molecule type" value="Genomic_DNA"/>
</dbReference>
<dbReference type="Proteomes" id="UP000501690">
    <property type="component" value="Linkage Group LG5"/>
</dbReference>
<evidence type="ECO:0000313" key="1">
    <source>
        <dbReference type="EMBL" id="QCD94069.1"/>
    </source>
</evidence>
<evidence type="ECO:0000313" key="2">
    <source>
        <dbReference type="Proteomes" id="UP000501690"/>
    </source>
</evidence>
<keyword evidence="2" id="KW-1185">Reference proteome</keyword>
<dbReference type="AlphaFoldDB" id="A0A4D6LYL4"/>
<name>A0A4D6LYL4_VIGUN</name>
<accession>A0A4D6LYL4</accession>
<protein>
    <submittedName>
        <fullName evidence="1">Uncharacterized protein</fullName>
    </submittedName>
</protein>
<reference evidence="1 2" key="1">
    <citation type="submission" date="2019-04" db="EMBL/GenBank/DDBJ databases">
        <title>An improved genome assembly and genetic linkage map for asparagus bean, Vigna unguiculata ssp. sesquipedialis.</title>
        <authorList>
            <person name="Xia Q."/>
            <person name="Zhang R."/>
            <person name="Dong Y."/>
        </authorList>
    </citation>
    <scope>NUCLEOTIDE SEQUENCE [LARGE SCALE GENOMIC DNA]</scope>
    <source>
        <tissue evidence="1">Leaf</tissue>
    </source>
</reference>